<proteinExistence type="predicted"/>
<evidence type="ECO:0000313" key="2">
    <source>
        <dbReference type="Proteomes" id="UP000319732"/>
    </source>
</evidence>
<organism evidence="1 2">
    <name type="scientific">Exilibacterium tricleocarpae</name>
    <dbReference type="NCBI Taxonomy" id="2591008"/>
    <lineage>
        <taxon>Bacteria</taxon>
        <taxon>Pseudomonadati</taxon>
        <taxon>Pseudomonadota</taxon>
        <taxon>Gammaproteobacteria</taxon>
        <taxon>Cellvibrionales</taxon>
        <taxon>Cellvibrionaceae</taxon>
        <taxon>Exilibacterium</taxon>
    </lineage>
</organism>
<name>A0A545ST91_9GAMM</name>
<dbReference type="AlphaFoldDB" id="A0A545ST91"/>
<dbReference type="EMBL" id="VHSG01000029">
    <property type="protein sequence ID" value="TQV68155.1"/>
    <property type="molecule type" value="Genomic_DNA"/>
</dbReference>
<dbReference type="Proteomes" id="UP000319732">
    <property type="component" value="Unassembled WGS sequence"/>
</dbReference>
<keyword evidence="2" id="KW-1185">Reference proteome</keyword>
<comment type="caution">
    <text evidence="1">The sequence shown here is derived from an EMBL/GenBank/DDBJ whole genome shotgun (WGS) entry which is preliminary data.</text>
</comment>
<protein>
    <submittedName>
        <fullName evidence="1">Uncharacterized protein</fullName>
    </submittedName>
</protein>
<reference evidence="1 2" key="1">
    <citation type="submission" date="2019-06" db="EMBL/GenBank/DDBJ databases">
        <title>Whole genome sequence for Cellvibrionaceae sp. R142.</title>
        <authorList>
            <person name="Wang G."/>
        </authorList>
    </citation>
    <scope>NUCLEOTIDE SEQUENCE [LARGE SCALE GENOMIC DNA]</scope>
    <source>
        <strain evidence="1 2">R142</strain>
    </source>
</reference>
<evidence type="ECO:0000313" key="1">
    <source>
        <dbReference type="EMBL" id="TQV68155.1"/>
    </source>
</evidence>
<gene>
    <name evidence="1" type="ORF">FKG94_23990</name>
</gene>
<accession>A0A545ST91</accession>
<sequence>MGKCKFLVLVDYQHGGCGFIVYAKSRDELEKALKIHSPDRGIMLIDNNIDEHPLVKYLGKNIDVYDLDKPSGLLQICITQSQRYFSDSKIVIP</sequence>
<dbReference type="RefSeq" id="WP_142929496.1">
    <property type="nucleotide sequence ID" value="NZ_ML660107.1"/>
</dbReference>